<evidence type="ECO:0000313" key="3">
    <source>
        <dbReference type="Proteomes" id="UP001607303"/>
    </source>
</evidence>
<accession>A0ABD2ASC7</accession>
<feature type="transmembrane region" description="Helical" evidence="1">
    <location>
        <begin position="47"/>
        <end position="68"/>
    </location>
</feature>
<keyword evidence="3" id="KW-1185">Reference proteome</keyword>
<evidence type="ECO:0000313" key="2">
    <source>
        <dbReference type="EMBL" id="KAL2723232.1"/>
    </source>
</evidence>
<comment type="caution">
    <text evidence="2">The sequence shown here is derived from an EMBL/GenBank/DDBJ whole genome shotgun (WGS) entry which is preliminary data.</text>
</comment>
<keyword evidence="1" id="KW-0812">Transmembrane</keyword>
<feature type="transmembrane region" description="Helical" evidence="1">
    <location>
        <begin position="20"/>
        <end position="41"/>
    </location>
</feature>
<dbReference type="Proteomes" id="UP001607303">
    <property type="component" value="Unassembled WGS sequence"/>
</dbReference>
<evidence type="ECO:0000256" key="1">
    <source>
        <dbReference type="SAM" id="Phobius"/>
    </source>
</evidence>
<sequence length="117" mass="12144">MCLAEFASTYITVRGFDPVLAPLTITVILVPVAMVVAAIVIVVVVVAVVSVVVAIAIAVVVAIATVVVRSIGSSSDTTVELATGFRKVADDARVAAVPTCRTARTFEFGLGSKFRHE</sequence>
<organism evidence="2 3">
    <name type="scientific">Vespula maculifrons</name>
    <name type="common">Eastern yellow jacket</name>
    <name type="synonym">Wasp</name>
    <dbReference type="NCBI Taxonomy" id="7453"/>
    <lineage>
        <taxon>Eukaryota</taxon>
        <taxon>Metazoa</taxon>
        <taxon>Ecdysozoa</taxon>
        <taxon>Arthropoda</taxon>
        <taxon>Hexapoda</taxon>
        <taxon>Insecta</taxon>
        <taxon>Pterygota</taxon>
        <taxon>Neoptera</taxon>
        <taxon>Endopterygota</taxon>
        <taxon>Hymenoptera</taxon>
        <taxon>Apocrita</taxon>
        <taxon>Aculeata</taxon>
        <taxon>Vespoidea</taxon>
        <taxon>Vespidae</taxon>
        <taxon>Vespinae</taxon>
        <taxon>Vespula</taxon>
    </lineage>
</organism>
<keyword evidence="1" id="KW-1133">Transmembrane helix</keyword>
<dbReference type="EMBL" id="JAYRBN010000114">
    <property type="protein sequence ID" value="KAL2723232.1"/>
    <property type="molecule type" value="Genomic_DNA"/>
</dbReference>
<reference evidence="2 3" key="1">
    <citation type="journal article" date="2024" name="Ann. Entomol. Soc. Am.">
        <title>Genomic analyses of the southern and eastern yellowjacket wasps (Hymenoptera: Vespidae) reveal evolutionary signatures of social life.</title>
        <authorList>
            <person name="Catto M.A."/>
            <person name="Caine P.B."/>
            <person name="Orr S.E."/>
            <person name="Hunt B.G."/>
            <person name="Goodisman M.A.D."/>
        </authorList>
    </citation>
    <scope>NUCLEOTIDE SEQUENCE [LARGE SCALE GENOMIC DNA]</scope>
    <source>
        <strain evidence="2">232</strain>
        <tissue evidence="2">Head and thorax</tissue>
    </source>
</reference>
<name>A0ABD2ASC7_VESMC</name>
<gene>
    <name evidence="2" type="ORF">V1477_019083</name>
</gene>
<dbReference type="AlphaFoldDB" id="A0ABD2ASC7"/>
<keyword evidence="1" id="KW-0472">Membrane</keyword>
<proteinExistence type="predicted"/>
<protein>
    <submittedName>
        <fullName evidence="2">Uncharacterized protein</fullName>
    </submittedName>
</protein>